<evidence type="ECO:0000256" key="2">
    <source>
        <dbReference type="ARBA" id="ARBA00022630"/>
    </source>
</evidence>
<dbReference type="GO" id="GO:0033539">
    <property type="term" value="P:fatty acid beta-oxidation using acyl-CoA dehydrogenase"/>
    <property type="evidence" value="ECO:0007669"/>
    <property type="project" value="TreeGrafter"/>
</dbReference>
<dbReference type="InterPro" id="IPR002491">
    <property type="entry name" value="ABC_transptr_periplasmic_BD"/>
</dbReference>
<protein>
    <submittedName>
        <fullName evidence="5">Acyl-CoA dehydrogenase, C-terminal domain protein</fullName>
    </submittedName>
</protein>
<keyword evidence="2" id="KW-0285">Flavoprotein</keyword>
<reference evidence="5 6" key="1">
    <citation type="submission" date="2010-04" db="EMBL/GenBank/DDBJ databases">
        <authorList>
            <person name="Qin X."/>
            <person name="Bachman B."/>
            <person name="Battles P."/>
            <person name="Bell A."/>
            <person name="Bess C."/>
            <person name="Bickham C."/>
            <person name="Chaboub L."/>
            <person name="Chen D."/>
            <person name="Coyle M."/>
            <person name="Deiros D.R."/>
            <person name="Dinh H."/>
            <person name="Forbes L."/>
            <person name="Fowler G."/>
            <person name="Francisco L."/>
            <person name="Fu Q."/>
            <person name="Gubbala S."/>
            <person name="Hale W."/>
            <person name="Han Y."/>
            <person name="Hemphill L."/>
            <person name="Highlander S.K."/>
            <person name="Hirani K."/>
            <person name="Hogues M."/>
            <person name="Jackson L."/>
            <person name="Jakkamsetti A."/>
            <person name="Javaid M."/>
            <person name="Jiang H."/>
            <person name="Korchina V."/>
            <person name="Kovar C."/>
            <person name="Lara F."/>
            <person name="Lee S."/>
            <person name="Mata R."/>
            <person name="Mathew T."/>
            <person name="Moen C."/>
            <person name="Morales K."/>
            <person name="Munidasa M."/>
            <person name="Nazareth L."/>
            <person name="Ngo R."/>
            <person name="Nguyen L."/>
            <person name="Okwuonu G."/>
            <person name="Ongeri F."/>
            <person name="Patil S."/>
            <person name="Petrosino J."/>
            <person name="Pham C."/>
            <person name="Pham P."/>
            <person name="Pu L.-L."/>
            <person name="Puazo M."/>
            <person name="Raj R."/>
            <person name="Reid J."/>
            <person name="Rouhana J."/>
            <person name="Saada N."/>
            <person name="Shang Y."/>
            <person name="Simmons D."/>
            <person name="Thornton R."/>
            <person name="Warren J."/>
            <person name="Weissenberger G."/>
            <person name="Zhang J."/>
            <person name="Zhang L."/>
            <person name="Zhou C."/>
            <person name="Zhu D."/>
            <person name="Muzny D."/>
            <person name="Worley K."/>
            <person name="Gibbs R."/>
        </authorList>
    </citation>
    <scope>NUCLEOTIDE SEQUENCE [LARGE SCALE GENOMIC DNA]</scope>
    <source>
        <strain evidence="5 6">ATCC 49030</strain>
    </source>
</reference>
<evidence type="ECO:0000313" key="5">
    <source>
        <dbReference type="EMBL" id="EFG46809.1"/>
    </source>
</evidence>
<keyword evidence="3" id="KW-0274">FAD</keyword>
<comment type="caution">
    <text evidence="5">The sequence shown here is derived from an EMBL/GenBank/DDBJ whole genome shotgun (WGS) entry which is preliminary data.</text>
</comment>
<dbReference type="PROSITE" id="PS00073">
    <property type="entry name" value="ACYL_COA_DH_2"/>
    <property type="match status" value="1"/>
</dbReference>
<sequence length="172" mass="18748">MVTAVRTGAAGSQGISLIVVPTDTPGFTVAKTLDKLGWRSSDTAELVYQDVRVPIENLVGEENKGFQLISQAFVTERLTLASQAYATAQRCLDLAIQWTRDRETFGQPLITRQAVEGAEWVVYQAQQLFGGLGYITEAEVEKHYRDIRILAIGGGTTEILMTLAAKKLGMVG</sequence>
<dbReference type="PANTHER" id="PTHR43884">
    <property type="entry name" value="ACYL-COA DEHYDROGENASE"/>
    <property type="match status" value="1"/>
</dbReference>
<dbReference type="Gene3D" id="1.20.140.10">
    <property type="entry name" value="Butyryl-CoA Dehydrogenase, subunit A, domain 3"/>
    <property type="match status" value="2"/>
</dbReference>
<dbReference type="Gene3D" id="2.40.110.10">
    <property type="entry name" value="Butyryl-CoA Dehydrogenase, subunit A, domain 2"/>
    <property type="match status" value="1"/>
</dbReference>
<dbReference type="Pfam" id="PF00441">
    <property type="entry name" value="Acyl-CoA_dh_1"/>
    <property type="match status" value="1"/>
</dbReference>
<feature type="domain" description="Fe/B12 periplasmic-binding" evidence="4">
    <location>
        <begin position="148"/>
        <end position="172"/>
    </location>
</feature>
<dbReference type="InterPro" id="IPR036250">
    <property type="entry name" value="AcylCo_DH-like_C"/>
</dbReference>
<proteinExistence type="inferred from homology"/>
<dbReference type="SUPFAM" id="SSF56645">
    <property type="entry name" value="Acyl-CoA dehydrogenase NM domain-like"/>
    <property type="match status" value="1"/>
</dbReference>
<organism evidence="5 6">
    <name type="scientific">Brevibacterium mcbrellneri ATCC 49030</name>
    <dbReference type="NCBI Taxonomy" id="585530"/>
    <lineage>
        <taxon>Bacteria</taxon>
        <taxon>Bacillati</taxon>
        <taxon>Actinomycetota</taxon>
        <taxon>Actinomycetes</taxon>
        <taxon>Micrococcales</taxon>
        <taxon>Brevibacteriaceae</taxon>
        <taxon>Brevibacterium</taxon>
    </lineage>
</organism>
<dbReference type="InterPro" id="IPR009075">
    <property type="entry name" value="AcylCo_DH/oxidase_C"/>
</dbReference>
<dbReference type="InterPro" id="IPR046373">
    <property type="entry name" value="Acyl-CoA_Oxase/DH_mid-dom_sf"/>
</dbReference>
<evidence type="ECO:0000313" key="6">
    <source>
        <dbReference type="Proteomes" id="UP000005714"/>
    </source>
</evidence>
<accession>D4YPS4</accession>
<dbReference type="PANTHER" id="PTHR43884:SF12">
    <property type="entry name" value="ISOVALERYL-COA DEHYDROGENASE, MITOCHONDRIAL-RELATED"/>
    <property type="match status" value="1"/>
</dbReference>
<dbReference type="EMBL" id="ADNU01000053">
    <property type="protein sequence ID" value="EFG46809.1"/>
    <property type="molecule type" value="Genomic_DNA"/>
</dbReference>
<dbReference type="eggNOG" id="COG1960">
    <property type="taxonomic scope" value="Bacteria"/>
</dbReference>
<dbReference type="STRING" id="585530.HMPREF0183_1934"/>
<evidence type="ECO:0000259" key="4">
    <source>
        <dbReference type="PROSITE" id="PS50983"/>
    </source>
</evidence>
<dbReference type="AlphaFoldDB" id="D4YPS4"/>
<dbReference type="Proteomes" id="UP000005714">
    <property type="component" value="Unassembled WGS sequence"/>
</dbReference>
<name>D4YPS4_9MICO</name>
<evidence type="ECO:0000256" key="1">
    <source>
        <dbReference type="ARBA" id="ARBA00009347"/>
    </source>
</evidence>
<dbReference type="InterPro" id="IPR009100">
    <property type="entry name" value="AcylCoA_DH/oxidase_NM_dom_sf"/>
</dbReference>
<dbReference type="PROSITE" id="PS50983">
    <property type="entry name" value="FE_B12_PBP"/>
    <property type="match status" value="1"/>
</dbReference>
<dbReference type="GO" id="GO:0003995">
    <property type="term" value="F:acyl-CoA dehydrogenase activity"/>
    <property type="evidence" value="ECO:0007669"/>
    <property type="project" value="InterPro"/>
</dbReference>
<gene>
    <name evidence="5" type="primary">fadE2</name>
    <name evidence="5" type="ORF">HMPREF0183_1934</name>
</gene>
<dbReference type="GO" id="GO:0046359">
    <property type="term" value="P:butyrate catabolic process"/>
    <property type="evidence" value="ECO:0007669"/>
    <property type="project" value="TreeGrafter"/>
</dbReference>
<dbReference type="SUPFAM" id="SSF47203">
    <property type="entry name" value="Acyl-CoA dehydrogenase C-terminal domain-like"/>
    <property type="match status" value="1"/>
</dbReference>
<comment type="similarity">
    <text evidence="1">Belongs to the acyl-CoA dehydrogenase family.</text>
</comment>
<dbReference type="InterPro" id="IPR006089">
    <property type="entry name" value="Acyl-CoA_DH_CS"/>
</dbReference>
<evidence type="ECO:0000256" key="3">
    <source>
        <dbReference type="ARBA" id="ARBA00022827"/>
    </source>
</evidence>
<keyword evidence="6" id="KW-1185">Reference proteome</keyword>